<evidence type="ECO:0000259" key="6">
    <source>
        <dbReference type="Pfam" id="PF01509"/>
    </source>
</evidence>
<organism evidence="8 9">
    <name type="scientific">Limosilactobacillus antri DSM 16041</name>
    <dbReference type="NCBI Taxonomy" id="525309"/>
    <lineage>
        <taxon>Bacteria</taxon>
        <taxon>Bacillati</taxon>
        <taxon>Bacillota</taxon>
        <taxon>Bacilli</taxon>
        <taxon>Lactobacillales</taxon>
        <taxon>Lactobacillaceae</taxon>
        <taxon>Limosilactobacillus</taxon>
    </lineage>
</organism>
<name>C8P7Y2_9LACO</name>
<accession>C8P7Y2</accession>
<dbReference type="Proteomes" id="UP000003675">
    <property type="component" value="Unassembled WGS sequence"/>
</dbReference>
<dbReference type="FunFam" id="3.30.2350.10:FF:000011">
    <property type="entry name" value="tRNA pseudouridine synthase B"/>
    <property type="match status" value="1"/>
</dbReference>
<gene>
    <name evidence="5 8" type="primary">truB</name>
    <name evidence="8" type="ORF">HMPREF0494_1426</name>
</gene>
<keyword evidence="4 5" id="KW-0413">Isomerase</keyword>
<dbReference type="GO" id="GO:0031119">
    <property type="term" value="P:tRNA pseudouridine synthesis"/>
    <property type="evidence" value="ECO:0007669"/>
    <property type="project" value="UniProtKB-UniRule"/>
</dbReference>
<feature type="domain" description="tRNA pseudouridylate synthase B C-terminal" evidence="7">
    <location>
        <begin position="197"/>
        <end position="255"/>
    </location>
</feature>
<dbReference type="InterPro" id="IPR002501">
    <property type="entry name" value="PsdUridine_synth_N"/>
</dbReference>
<dbReference type="NCBIfam" id="TIGR00431">
    <property type="entry name" value="TruB"/>
    <property type="match status" value="1"/>
</dbReference>
<dbReference type="InterPro" id="IPR014780">
    <property type="entry name" value="tRNA_psdUridine_synth_TruB"/>
</dbReference>
<keyword evidence="3 5" id="KW-0819">tRNA processing</keyword>
<dbReference type="InterPro" id="IPR032819">
    <property type="entry name" value="TruB_C"/>
</dbReference>
<evidence type="ECO:0000256" key="5">
    <source>
        <dbReference type="HAMAP-Rule" id="MF_01080"/>
    </source>
</evidence>
<dbReference type="EMBL" id="ACLL01000039">
    <property type="protein sequence ID" value="EEW53491.1"/>
    <property type="molecule type" value="Genomic_DNA"/>
</dbReference>
<dbReference type="PANTHER" id="PTHR13767">
    <property type="entry name" value="TRNA-PSEUDOURIDINE SYNTHASE"/>
    <property type="match status" value="1"/>
</dbReference>
<dbReference type="SUPFAM" id="SSF55120">
    <property type="entry name" value="Pseudouridine synthase"/>
    <property type="match status" value="1"/>
</dbReference>
<dbReference type="GO" id="GO:0003723">
    <property type="term" value="F:RNA binding"/>
    <property type="evidence" value="ECO:0007669"/>
    <property type="project" value="InterPro"/>
</dbReference>
<dbReference type="EC" id="5.4.99.25" evidence="5"/>
<evidence type="ECO:0000313" key="9">
    <source>
        <dbReference type="Proteomes" id="UP000003675"/>
    </source>
</evidence>
<evidence type="ECO:0000259" key="7">
    <source>
        <dbReference type="Pfam" id="PF16198"/>
    </source>
</evidence>
<comment type="caution">
    <text evidence="8">The sequence shown here is derived from an EMBL/GenBank/DDBJ whole genome shotgun (WGS) entry which is preliminary data.</text>
</comment>
<dbReference type="HOGENOM" id="CLU_032087_0_1_9"/>
<dbReference type="CDD" id="cd02573">
    <property type="entry name" value="PseudoU_synth_EcTruB"/>
    <property type="match status" value="1"/>
</dbReference>
<evidence type="ECO:0000256" key="2">
    <source>
        <dbReference type="ARBA" id="ARBA00005642"/>
    </source>
</evidence>
<dbReference type="STRING" id="525309.HMPREF0494_1426"/>
<dbReference type="Gene3D" id="3.30.2350.10">
    <property type="entry name" value="Pseudouridine synthase"/>
    <property type="match status" value="1"/>
</dbReference>
<comment type="function">
    <text evidence="5">Responsible for synthesis of pseudouridine from uracil-55 in the psi GC loop of transfer RNAs.</text>
</comment>
<reference evidence="8 9" key="1">
    <citation type="submission" date="2009-09" db="EMBL/GenBank/DDBJ databases">
        <authorList>
            <person name="Qin X."/>
            <person name="Bachman B."/>
            <person name="Battles P."/>
            <person name="Bell A."/>
            <person name="Bess C."/>
            <person name="Bickham C."/>
            <person name="Chaboub L."/>
            <person name="Chen D."/>
            <person name="Coyle M."/>
            <person name="Deiros D.R."/>
            <person name="Dinh H."/>
            <person name="Forbes L."/>
            <person name="Fowler G."/>
            <person name="Francisco L."/>
            <person name="Fu Q."/>
            <person name="Gubbala S."/>
            <person name="Hale W."/>
            <person name="Han Y."/>
            <person name="Hemphill L."/>
            <person name="Highlander S.K."/>
            <person name="Hirani K."/>
            <person name="Hogues M."/>
            <person name="Jackson L."/>
            <person name="Jakkamsetti A."/>
            <person name="Javaid M."/>
            <person name="Jiang H."/>
            <person name="Korchina V."/>
            <person name="Kovar C."/>
            <person name="Lara F."/>
            <person name="Lee S."/>
            <person name="Mata R."/>
            <person name="Mathew T."/>
            <person name="Moen C."/>
            <person name="Morales K."/>
            <person name="Munidasa M."/>
            <person name="Nazareth L."/>
            <person name="Ngo R."/>
            <person name="Nguyen L."/>
            <person name="Okwuonu G."/>
            <person name="Ongeri F."/>
            <person name="Patil S."/>
            <person name="Petrosino J."/>
            <person name="Pham C."/>
            <person name="Pham P."/>
            <person name="Pu L.-L."/>
            <person name="Puazo M."/>
            <person name="Raj R."/>
            <person name="Reid J."/>
            <person name="Rouhana J."/>
            <person name="Saada N."/>
            <person name="Shang Y."/>
            <person name="Simmons D."/>
            <person name="Thornton R."/>
            <person name="Warren J."/>
            <person name="Weissenberger G."/>
            <person name="Zhang J."/>
            <person name="Zhang L."/>
            <person name="Zhou C."/>
            <person name="Zhu D."/>
            <person name="Muzny D."/>
            <person name="Worley K."/>
            <person name="Gibbs R."/>
        </authorList>
    </citation>
    <scope>NUCLEOTIDE SEQUENCE [LARGE SCALE GENOMIC DNA]</scope>
    <source>
        <strain evidence="8 9">DSM 16041</strain>
    </source>
</reference>
<dbReference type="Pfam" id="PF01509">
    <property type="entry name" value="TruB_N"/>
    <property type="match status" value="1"/>
</dbReference>
<dbReference type="AlphaFoldDB" id="C8P7Y2"/>
<dbReference type="HAMAP" id="MF_01080">
    <property type="entry name" value="TruB_bact"/>
    <property type="match status" value="1"/>
</dbReference>
<dbReference type="GO" id="GO:0160148">
    <property type="term" value="F:tRNA pseudouridine(55) synthase activity"/>
    <property type="evidence" value="ECO:0007669"/>
    <property type="project" value="UniProtKB-EC"/>
</dbReference>
<evidence type="ECO:0000313" key="8">
    <source>
        <dbReference type="EMBL" id="EEW53491.1"/>
    </source>
</evidence>
<feature type="active site" description="Nucleophile" evidence="5">
    <location>
        <position position="56"/>
    </location>
</feature>
<sequence>MNEFSPAPLFNTYGGTQKMDGIIPLYKERGMTSFDCVSRLRRILKTRKIGHSGTLDPAVDGVLPICVGNATKAVEYLMQSGKIYQGELVIGRATETEDFDGRVVAQTPVPAPLSDEQVRAAMAKLTGKITQVPPMYSAVKVNGKRLYEYARAGETVERPARQVTITEFTLVRSHYDQEHQEQHVFFKVACSKGTYIRTLVVDLARQLGYPGAMKWLTRLASGGFTLDQTLSLADIQTAVANQTIKRYLYPLDYALKDYPAVELTDQQWRAVQNGGWLTAAELSPAAAEVVLKYDGQVKALYHQADNHYQPTKMFSVN</sequence>
<evidence type="ECO:0000256" key="3">
    <source>
        <dbReference type="ARBA" id="ARBA00022694"/>
    </source>
</evidence>
<dbReference type="GO" id="GO:1990481">
    <property type="term" value="P:mRNA pseudouridine synthesis"/>
    <property type="evidence" value="ECO:0007669"/>
    <property type="project" value="TreeGrafter"/>
</dbReference>
<dbReference type="eggNOG" id="COG0130">
    <property type="taxonomic scope" value="Bacteria"/>
</dbReference>
<dbReference type="PANTHER" id="PTHR13767:SF2">
    <property type="entry name" value="PSEUDOURIDYLATE SYNTHASE TRUB1"/>
    <property type="match status" value="1"/>
</dbReference>
<evidence type="ECO:0000256" key="4">
    <source>
        <dbReference type="ARBA" id="ARBA00023235"/>
    </source>
</evidence>
<dbReference type="Pfam" id="PF16198">
    <property type="entry name" value="TruB_C_2"/>
    <property type="match status" value="1"/>
</dbReference>
<proteinExistence type="inferred from homology"/>
<dbReference type="InterPro" id="IPR020103">
    <property type="entry name" value="PsdUridine_synth_cat_dom_sf"/>
</dbReference>
<comment type="similarity">
    <text evidence="2 5">Belongs to the pseudouridine synthase TruB family. Type 1 subfamily.</text>
</comment>
<evidence type="ECO:0000256" key="1">
    <source>
        <dbReference type="ARBA" id="ARBA00000385"/>
    </source>
</evidence>
<feature type="domain" description="Pseudouridine synthase II N-terminal" evidence="6">
    <location>
        <begin position="41"/>
        <end position="196"/>
    </location>
</feature>
<protein>
    <recommendedName>
        <fullName evidence="5">tRNA pseudouridine synthase B</fullName>
        <ecNumber evidence="5">5.4.99.25</ecNumber>
    </recommendedName>
    <alternativeName>
        <fullName evidence="5">tRNA pseudouridine(55) synthase</fullName>
        <shortName evidence="5">Psi55 synthase</shortName>
    </alternativeName>
    <alternativeName>
        <fullName evidence="5">tRNA pseudouridylate synthase</fullName>
    </alternativeName>
    <alternativeName>
        <fullName evidence="5">tRNA-uridine isomerase</fullName>
    </alternativeName>
</protein>
<comment type="catalytic activity">
    <reaction evidence="1 5">
        <text>uridine(55) in tRNA = pseudouridine(55) in tRNA</text>
        <dbReference type="Rhea" id="RHEA:42532"/>
        <dbReference type="Rhea" id="RHEA-COMP:10101"/>
        <dbReference type="Rhea" id="RHEA-COMP:10102"/>
        <dbReference type="ChEBI" id="CHEBI:65314"/>
        <dbReference type="ChEBI" id="CHEBI:65315"/>
        <dbReference type="EC" id="5.4.99.25"/>
    </reaction>
</comment>